<evidence type="ECO:0000313" key="1">
    <source>
        <dbReference type="EMBL" id="KAK7289620.1"/>
    </source>
</evidence>
<accession>A0AAN9IZW9</accession>
<name>A0AAN9IZW9_CROPI</name>
<comment type="caution">
    <text evidence="1">The sequence shown here is derived from an EMBL/GenBank/DDBJ whole genome shotgun (WGS) entry which is preliminary data.</text>
</comment>
<dbReference type="Proteomes" id="UP001372338">
    <property type="component" value="Unassembled WGS sequence"/>
</dbReference>
<reference evidence="1 2" key="1">
    <citation type="submission" date="2024-01" db="EMBL/GenBank/DDBJ databases">
        <title>The genomes of 5 underutilized Papilionoideae crops provide insights into root nodulation and disease resistanc.</title>
        <authorList>
            <person name="Yuan L."/>
        </authorList>
    </citation>
    <scope>NUCLEOTIDE SEQUENCE [LARGE SCALE GENOMIC DNA]</scope>
    <source>
        <strain evidence="1">ZHUSHIDOU_FW_LH</strain>
        <tissue evidence="1">Leaf</tissue>
    </source>
</reference>
<dbReference type="AlphaFoldDB" id="A0AAN9IZW9"/>
<organism evidence="1 2">
    <name type="scientific">Crotalaria pallida</name>
    <name type="common">Smooth rattlebox</name>
    <name type="synonym">Crotalaria striata</name>
    <dbReference type="NCBI Taxonomy" id="3830"/>
    <lineage>
        <taxon>Eukaryota</taxon>
        <taxon>Viridiplantae</taxon>
        <taxon>Streptophyta</taxon>
        <taxon>Embryophyta</taxon>
        <taxon>Tracheophyta</taxon>
        <taxon>Spermatophyta</taxon>
        <taxon>Magnoliopsida</taxon>
        <taxon>eudicotyledons</taxon>
        <taxon>Gunneridae</taxon>
        <taxon>Pentapetalae</taxon>
        <taxon>rosids</taxon>
        <taxon>fabids</taxon>
        <taxon>Fabales</taxon>
        <taxon>Fabaceae</taxon>
        <taxon>Papilionoideae</taxon>
        <taxon>50 kb inversion clade</taxon>
        <taxon>genistoids sensu lato</taxon>
        <taxon>core genistoids</taxon>
        <taxon>Crotalarieae</taxon>
        <taxon>Crotalaria</taxon>
    </lineage>
</organism>
<evidence type="ECO:0000313" key="2">
    <source>
        <dbReference type="Proteomes" id="UP001372338"/>
    </source>
</evidence>
<protein>
    <recommendedName>
        <fullName evidence="3">t-SNARE coiled-coil homology domain-containing protein</fullName>
    </recommendedName>
</protein>
<proteinExistence type="predicted"/>
<evidence type="ECO:0008006" key="3">
    <source>
        <dbReference type="Google" id="ProtNLM"/>
    </source>
</evidence>
<dbReference type="Gene3D" id="3.90.20.10">
    <property type="match status" value="1"/>
</dbReference>
<dbReference type="EMBL" id="JAYWIO010000001">
    <property type="protein sequence ID" value="KAK7289620.1"/>
    <property type="molecule type" value="Genomic_DNA"/>
</dbReference>
<gene>
    <name evidence="1" type="ORF">RIF29_03401</name>
</gene>
<keyword evidence="2" id="KW-1185">Reference proteome</keyword>
<sequence>MVAPSVFDEEEFFSADSRFNRWSRYKDRDYCEIRWINSRWFIQEQFQFVGLLQNQELEDIQADIGNLQLGHDQNMETEDGGSNENFLSIHSNRHVDDCFLGYVNSQFDQMNNRLDGMNVHLARIDSRIDQIEQRIADNHQSIMQYLSDAFASLRFPSSG</sequence>